<dbReference type="GO" id="GO:0006508">
    <property type="term" value="P:proteolysis"/>
    <property type="evidence" value="ECO:0007669"/>
    <property type="project" value="UniProtKB-KW"/>
</dbReference>
<name>A0ABP9ELP7_9GAMM</name>
<comment type="caution">
    <text evidence="2">The sequence shown here is derived from an EMBL/GenBank/DDBJ whole genome shotgun (WGS) entry which is preliminary data.</text>
</comment>
<keyword evidence="3" id="KW-1185">Reference proteome</keyword>
<keyword evidence="2" id="KW-0378">Hydrolase</keyword>
<organism evidence="2 3">
    <name type="scientific">Ferrimonas pelagia</name>
    <dbReference type="NCBI Taxonomy" id="1177826"/>
    <lineage>
        <taxon>Bacteria</taxon>
        <taxon>Pseudomonadati</taxon>
        <taxon>Pseudomonadota</taxon>
        <taxon>Gammaproteobacteria</taxon>
        <taxon>Alteromonadales</taxon>
        <taxon>Ferrimonadaceae</taxon>
        <taxon>Ferrimonas</taxon>
    </lineage>
</organism>
<proteinExistence type="predicted"/>
<dbReference type="Pfam" id="PF02190">
    <property type="entry name" value="LON_substr_bdg"/>
    <property type="match status" value="1"/>
</dbReference>
<dbReference type="SMART" id="SM00464">
    <property type="entry name" value="LON"/>
    <property type="match status" value="1"/>
</dbReference>
<dbReference type="Gene3D" id="1.10.4060.10">
    <property type="entry name" value="BPP1347 like domain"/>
    <property type="match status" value="1"/>
</dbReference>
<dbReference type="Proteomes" id="UP001499988">
    <property type="component" value="Unassembled WGS sequence"/>
</dbReference>
<dbReference type="InterPro" id="IPR015947">
    <property type="entry name" value="PUA-like_sf"/>
</dbReference>
<dbReference type="GO" id="GO:0008233">
    <property type="term" value="F:peptidase activity"/>
    <property type="evidence" value="ECO:0007669"/>
    <property type="project" value="UniProtKB-KW"/>
</dbReference>
<dbReference type="Gene3D" id="2.30.130.40">
    <property type="entry name" value="LON domain-like"/>
    <property type="match status" value="1"/>
</dbReference>
<gene>
    <name evidence="2" type="ORF">GCM10023333_14880</name>
</gene>
<dbReference type="EMBL" id="BAABJZ010000021">
    <property type="protein sequence ID" value="GAA4881766.1"/>
    <property type="molecule type" value="Genomic_DNA"/>
</dbReference>
<dbReference type="SUPFAM" id="SSF88697">
    <property type="entry name" value="PUA domain-like"/>
    <property type="match status" value="1"/>
</dbReference>
<feature type="domain" description="Lon N-terminal" evidence="1">
    <location>
        <begin position="27"/>
        <end position="211"/>
    </location>
</feature>
<protein>
    <submittedName>
        <fullName evidence="2">ATP-dependent protease</fullName>
    </submittedName>
</protein>
<dbReference type="InterPro" id="IPR046336">
    <property type="entry name" value="Lon_prtase_N_sf"/>
</dbReference>
<keyword evidence="2" id="KW-0645">Protease</keyword>
<sequence>MLWGERRPHQPETVTIAAAGGPMKRIEAALLPIEAPVLPQGRKELRIVTPGQLRMVANSLKDDNAWLVVCMNRDETDLPCYPVATRVRVVDFHQLDDDSLSIVVEGIRKVRISDVWAATDGVWMGKVLPLPNWPPRPLADNYAMLGEALKRLYDSQPALGELYPQLALDDACWVSQRWLEVLPLIEKDKQMLMEQADCCKAMQYVMSLIRSHQTE</sequence>
<evidence type="ECO:0000259" key="1">
    <source>
        <dbReference type="SMART" id="SM00464"/>
    </source>
</evidence>
<accession>A0ABP9ELP7</accession>
<reference evidence="3" key="1">
    <citation type="journal article" date="2019" name="Int. J. Syst. Evol. Microbiol.">
        <title>The Global Catalogue of Microorganisms (GCM) 10K type strain sequencing project: providing services to taxonomists for standard genome sequencing and annotation.</title>
        <authorList>
            <consortium name="The Broad Institute Genomics Platform"/>
            <consortium name="The Broad Institute Genome Sequencing Center for Infectious Disease"/>
            <person name="Wu L."/>
            <person name="Ma J."/>
        </authorList>
    </citation>
    <scope>NUCLEOTIDE SEQUENCE [LARGE SCALE GENOMIC DNA]</scope>
    <source>
        <strain evidence="3">JCM 18401</strain>
    </source>
</reference>
<dbReference type="InterPro" id="IPR003111">
    <property type="entry name" value="Lon_prtase_N"/>
</dbReference>
<evidence type="ECO:0000313" key="2">
    <source>
        <dbReference type="EMBL" id="GAA4881766.1"/>
    </source>
</evidence>
<evidence type="ECO:0000313" key="3">
    <source>
        <dbReference type="Proteomes" id="UP001499988"/>
    </source>
</evidence>